<evidence type="ECO:0000313" key="3">
    <source>
        <dbReference type="Proteomes" id="UP000315888"/>
    </source>
</evidence>
<evidence type="ECO:0000256" key="1">
    <source>
        <dbReference type="SAM" id="MobiDB-lite"/>
    </source>
</evidence>
<proteinExistence type="predicted"/>
<gene>
    <name evidence="2" type="ORF">FJU42_19880</name>
</gene>
<reference evidence="2 3" key="1">
    <citation type="submission" date="2019-06" db="EMBL/GenBank/DDBJ databases">
        <title>A Diverse Panel of Clinical Acinetobacter baumannii for Research Use.</title>
        <authorList>
            <person name="Mcgann P."/>
            <person name="Snesrud E."/>
            <person name="Galac M.R."/>
        </authorList>
    </citation>
    <scope>NUCLEOTIDE SEQUENCE [LARGE SCALE GENOMIC DNA]</scope>
    <source>
        <strain evidence="2 3">MRSN14237</strain>
    </source>
</reference>
<feature type="region of interest" description="Disordered" evidence="1">
    <location>
        <begin position="40"/>
        <end position="60"/>
    </location>
</feature>
<dbReference type="Proteomes" id="UP000315888">
    <property type="component" value="Unassembled WGS sequence"/>
</dbReference>
<organism evidence="2 3">
    <name type="scientific">Acinetobacter baumannii</name>
    <dbReference type="NCBI Taxonomy" id="470"/>
    <lineage>
        <taxon>Bacteria</taxon>
        <taxon>Pseudomonadati</taxon>
        <taxon>Pseudomonadota</taxon>
        <taxon>Gammaproteobacteria</taxon>
        <taxon>Moraxellales</taxon>
        <taxon>Moraxellaceae</taxon>
        <taxon>Acinetobacter</taxon>
        <taxon>Acinetobacter calcoaceticus/baumannii complex</taxon>
    </lineage>
</organism>
<feature type="compositionally biased region" description="Basic and acidic residues" evidence="1">
    <location>
        <begin position="45"/>
        <end position="60"/>
    </location>
</feature>
<comment type="caution">
    <text evidence="2">The sequence shown here is derived from an EMBL/GenBank/DDBJ whole genome shotgun (WGS) entry which is preliminary data.</text>
</comment>
<dbReference type="EMBL" id="VHGY01000086">
    <property type="protein sequence ID" value="TPU59920.1"/>
    <property type="molecule type" value="Genomic_DNA"/>
</dbReference>
<accession>A0A380UXC7</accession>
<sequence>MNIKAVSIAGVEMYVQVLNPTEPEKKKWIIRTNSGKKIAMNQDGKSFHSPEHGQDFKLLD</sequence>
<dbReference type="AlphaFoldDB" id="A0A380UXC7"/>
<name>A0A380UXC7_ACIBA</name>
<protein>
    <submittedName>
        <fullName evidence="2">Uncharacterized protein</fullName>
    </submittedName>
</protein>
<dbReference type="RefSeq" id="WP_002056361.1">
    <property type="nucleotide sequence ID" value="NZ_BHFY01000096.1"/>
</dbReference>
<evidence type="ECO:0000313" key="2">
    <source>
        <dbReference type="EMBL" id="TPU59920.1"/>
    </source>
</evidence>